<dbReference type="InterPro" id="IPR011009">
    <property type="entry name" value="Kinase-like_dom_sf"/>
</dbReference>
<sequence length="280" mass="30190">MTSPPVESGWSPDEAVNSASRLLGRHLTLKSVLSGGQHATTVRASDGTTDFIVRSFPNGDDAAQRETGVLSRLSSLGEFVPRLIAADASLDHPLVVTTVVPGGAPDPTLPTDTIAREMAAALIRIHALSGEGLPAAPAAPPTGTSRLAQRAQDEWNSLDLEDPVLTHFDFWSGNALWSGRRLTGVVDWAGARQGPRGIDLAWCRQDLVLLGSTSAPEVFLNEYERGLGRTVGDIRPWDVQAAASAHERVETWLPNYHGIGRTDMTERDLRHRLDAWNATL</sequence>
<dbReference type="EMBL" id="CP065682">
    <property type="protein sequence ID" value="QPS34786.1"/>
    <property type="molecule type" value="Genomic_DNA"/>
</dbReference>
<evidence type="ECO:0000259" key="1">
    <source>
        <dbReference type="Pfam" id="PF01636"/>
    </source>
</evidence>
<keyword evidence="2" id="KW-0808">Transferase</keyword>
<dbReference type="Proteomes" id="UP000594979">
    <property type="component" value="Chromosome"/>
</dbReference>
<evidence type="ECO:0000313" key="2">
    <source>
        <dbReference type="EMBL" id="QPS34786.1"/>
    </source>
</evidence>
<organism evidence="2 3">
    <name type="scientific">Brevibacterium casei</name>
    <dbReference type="NCBI Taxonomy" id="33889"/>
    <lineage>
        <taxon>Bacteria</taxon>
        <taxon>Bacillati</taxon>
        <taxon>Actinomycetota</taxon>
        <taxon>Actinomycetes</taxon>
        <taxon>Micrococcales</taxon>
        <taxon>Brevibacteriaceae</taxon>
        <taxon>Brevibacterium</taxon>
    </lineage>
</organism>
<dbReference type="Pfam" id="PF01636">
    <property type="entry name" value="APH"/>
    <property type="match status" value="1"/>
</dbReference>
<reference evidence="2 3" key="1">
    <citation type="submission" date="2020-12" db="EMBL/GenBank/DDBJ databases">
        <title>FDA dAtabase for Regulatory Grade micrObial Sequences (FDA-ARGOS): Supporting development and validation of Infectious Disease Dx tests.</title>
        <authorList>
            <person name="Sproer C."/>
            <person name="Gronow S."/>
            <person name="Severitt S."/>
            <person name="Schroder I."/>
            <person name="Tallon L."/>
            <person name="Sadzewicz L."/>
            <person name="Zhao X."/>
            <person name="Boylan J."/>
            <person name="Ott S."/>
            <person name="Bowen H."/>
            <person name="Vavikolanu K."/>
            <person name="Mehta A."/>
            <person name="Aluvathingal J."/>
            <person name="Nadendla S."/>
            <person name="Lowell S."/>
            <person name="Myers T."/>
            <person name="Yan Y."/>
            <person name="Sichtig H."/>
        </authorList>
    </citation>
    <scope>NUCLEOTIDE SEQUENCE [LARGE SCALE GENOMIC DNA]</scope>
    <source>
        <strain evidence="2 3">FDAARGOS_902</strain>
    </source>
</reference>
<accession>A0A7T2TJ38</accession>
<evidence type="ECO:0000313" key="3">
    <source>
        <dbReference type="Proteomes" id="UP000594979"/>
    </source>
</evidence>
<dbReference type="GO" id="GO:0016740">
    <property type="term" value="F:transferase activity"/>
    <property type="evidence" value="ECO:0007669"/>
    <property type="project" value="UniProtKB-KW"/>
</dbReference>
<dbReference type="InterPro" id="IPR002575">
    <property type="entry name" value="Aminoglycoside_PTrfase"/>
</dbReference>
<dbReference type="SUPFAM" id="SSF56112">
    <property type="entry name" value="Protein kinase-like (PK-like)"/>
    <property type="match status" value="1"/>
</dbReference>
<dbReference type="AlphaFoldDB" id="A0A7T2TJ38"/>
<protein>
    <submittedName>
        <fullName evidence="2">Aminoglycoside phosphotransferase family protein</fullName>
    </submittedName>
</protein>
<dbReference type="Gene3D" id="3.90.1200.10">
    <property type="match status" value="1"/>
</dbReference>
<name>A0A7T2TJ38_9MICO</name>
<feature type="domain" description="Aminoglycoside phosphotransferase" evidence="1">
    <location>
        <begin position="33"/>
        <end position="228"/>
    </location>
</feature>
<proteinExistence type="predicted"/>
<dbReference type="KEGG" id="bcau:I6G59_05595"/>
<gene>
    <name evidence="2" type="ORF">I6G59_05595</name>
</gene>